<dbReference type="Proteomes" id="UP000800097">
    <property type="component" value="Unassembled WGS sequence"/>
</dbReference>
<feature type="compositionally biased region" description="Low complexity" evidence="1">
    <location>
        <begin position="387"/>
        <end position="406"/>
    </location>
</feature>
<evidence type="ECO:0000313" key="3">
    <source>
        <dbReference type="Proteomes" id="UP000800097"/>
    </source>
</evidence>
<feature type="region of interest" description="Disordered" evidence="1">
    <location>
        <begin position="387"/>
        <end position="414"/>
    </location>
</feature>
<dbReference type="OrthoDB" id="5311681at2759"/>
<dbReference type="SUPFAM" id="SSF52047">
    <property type="entry name" value="RNI-like"/>
    <property type="match status" value="1"/>
</dbReference>
<dbReference type="SUPFAM" id="SSF81383">
    <property type="entry name" value="F-box domain"/>
    <property type="match status" value="1"/>
</dbReference>
<dbReference type="InterPro" id="IPR036047">
    <property type="entry name" value="F-box-like_dom_sf"/>
</dbReference>
<sequence length="607" mass="68165">MPAAESENSETRRTPTITAGSKPGIPRRPLPNTQAPHWFASPARSHAGTIQGRELPLHLIALILSYLDNVGDLARVTRTSRLLYYMTLPLLYENVTLRSYSDIRYIDGRPEGYGGGSPFAVGLNTLVSRPFTDYVKSFRVVGEWREHDVDDYTKGRVPDNSMMLQIAMRAALDRMKNLESFAWELSTKPMQTVYQSIMAKPSITCLTLRFQTRRIPRPTTVIPPLPNLRTLVVYDIDPLCYPDDISLLLLHAKKLDNLKLHWNPRMRDSGEESANLLNYFGRCMAAKHKVPLKRIALYNLYARNSGDGFENCTDLEKLEEVTLMNCMGSSDPTTVFLDNTWKVNNAAPFPPNLKMLRVDLVEKDMITMMSRQYGMERLYIVNRSKTSKPSSTAVTPAPPTSAGTPAQNGAGCSATGTPISETQCKSLASDVLAVIQSNHRTMRHLLLADNWVLSDNALFRLCQSCPDLEQFGFASNVPPLETLGHIFSLIPKLWAVRMLIRAGTPFADQMDSMDAEMHELALSTELWKPEFNNLKYIGIGDLIFQVGEVVYPPKPKGGAPLPPPGQQKSMSERLRGPIRKLTRLEREDVKHVEIWGLDTTEFDPKFP</sequence>
<feature type="non-terminal residue" evidence="2">
    <location>
        <position position="607"/>
    </location>
</feature>
<reference evidence="2" key="1">
    <citation type="journal article" date="2020" name="Stud. Mycol.">
        <title>101 Dothideomycetes genomes: a test case for predicting lifestyles and emergence of pathogens.</title>
        <authorList>
            <person name="Haridas S."/>
            <person name="Albert R."/>
            <person name="Binder M."/>
            <person name="Bloem J."/>
            <person name="Labutti K."/>
            <person name="Salamov A."/>
            <person name="Andreopoulos B."/>
            <person name="Baker S."/>
            <person name="Barry K."/>
            <person name="Bills G."/>
            <person name="Bluhm B."/>
            <person name="Cannon C."/>
            <person name="Castanera R."/>
            <person name="Culley D."/>
            <person name="Daum C."/>
            <person name="Ezra D."/>
            <person name="Gonzalez J."/>
            <person name="Henrissat B."/>
            <person name="Kuo A."/>
            <person name="Liang C."/>
            <person name="Lipzen A."/>
            <person name="Lutzoni F."/>
            <person name="Magnuson J."/>
            <person name="Mondo S."/>
            <person name="Nolan M."/>
            <person name="Ohm R."/>
            <person name="Pangilinan J."/>
            <person name="Park H.-J."/>
            <person name="Ramirez L."/>
            <person name="Alfaro M."/>
            <person name="Sun H."/>
            <person name="Tritt A."/>
            <person name="Yoshinaga Y."/>
            <person name="Zwiers L.-H."/>
            <person name="Turgeon B."/>
            <person name="Goodwin S."/>
            <person name="Spatafora J."/>
            <person name="Crous P."/>
            <person name="Grigoriev I."/>
        </authorList>
    </citation>
    <scope>NUCLEOTIDE SEQUENCE</scope>
    <source>
        <strain evidence="2">CBS 379.55</strain>
    </source>
</reference>
<dbReference type="InterPro" id="IPR032675">
    <property type="entry name" value="LRR_dom_sf"/>
</dbReference>
<proteinExistence type="predicted"/>
<evidence type="ECO:0000256" key="1">
    <source>
        <dbReference type="SAM" id="MobiDB-lite"/>
    </source>
</evidence>
<accession>A0A6A6JPX4</accession>
<keyword evidence="3" id="KW-1185">Reference proteome</keyword>
<dbReference type="Gene3D" id="3.80.10.10">
    <property type="entry name" value="Ribonuclease Inhibitor"/>
    <property type="match status" value="1"/>
</dbReference>
<dbReference type="RefSeq" id="XP_033656121.1">
    <property type="nucleotide sequence ID" value="XM_033796273.1"/>
</dbReference>
<evidence type="ECO:0000313" key="2">
    <source>
        <dbReference type="EMBL" id="KAF2278582.1"/>
    </source>
</evidence>
<gene>
    <name evidence="2" type="ORF">EI97DRAFT_393107</name>
</gene>
<feature type="region of interest" description="Disordered" evidence="1">
    <location>
        <begin position="555"/>
        <end position="575"/>
    </location>
</feature>
<name>A0A6A6JPX4_WESOR</name>
<dbReference type="EMBL" id="ML986487">
    <property type="protein sequence ID" value="KAF2278582.1"/>
    <property type="molecule type" value="Genomic_DNA"/>
</dbReference>
<feature type="region of interest" description="Disordered" evidence="1">
    <location>
        <begin position="1"/>
        <end position="38"/>
    </location>
</feature>
<dbReference type="GeneID" id="54549448"/>
<protein>
    <submittedName>
        <fullName evidence="2">Uncharacterized protein</fullName>
    </submittedName>
</protein>
<organism evidence="2 3">
    <name type="scientific">Westerdykella ornata</name>
    <dbReference type="NCBI Taxonomy" id="318751"/>
    <lineage>
        <taxon>Eukaryota</taxon>
        <taxon>Fungi</taxon>
        <taxon>Dikarya</taxon>
        <taxon>Ascomycota</taxon>
        <taxon>Pezizomycotina</taxon>
        <taxon>Dothideomycetes</taxon>
        <taxon>Pleosporomycetidae</taxon>
        <taxon>Pleosporales</taxon>
        <taxon>Sporormiaceae</taxon>
        <taxon>Westerdykella</taxon>
    </lineage>
</organism>
<feature type="compositionally biased region" description="Pro residues" evidence="1">
    <location>
        <begin position="555"/>
        <end position="565"/>
    </location>
</feature>
<dbReference type="AlphaFoldDB" id="A0A6A6JPX4"/>